<feature type="region of interest" description="Disordered" evidence="1">
    <location>
        <begin position="78"/>
        <end position="102"/>
    </location>
</feature>
<evidence type="ECO:0000256" key="1">
    <source>
        <dbReference type="SAM" id="MobiDB-lite"/>
    </source>
</evidence>
<dbReference type="OrthoDB" id="1273722at2"/>
<dbReference type="InterPro" id="IPR023809">
    <property type="entry name" value="Thiopep_bacteriocin_synth_dom"/>
</dbReference>
<dbReference type="NCBIfam" id="TIGR03891">
    <property type="entry name" value="thiopep_ocin"/>
    <property type="match status" value="1"/>
</dbReference>
<dbReference type="Pfam" id="PF14028">
    <property type="entry name" value="Lant_dehydr_C"/>
    <property type="match status" value="1"/>
</dbReference>
<comment type="caution">
    <text evidence="4">The sequence shown here is derived from an EMBL/GenBank/DDBJ whole genome shotgun (WGS) entry which is preliminary data.</text>
</comment>
<proteinExistence type="predicted"/>
<evidence type="ECO:0000259" key="3">
    <source>
        <dbReference type="Pfam" id="PF14028"/>
    </source>
</evidence>
<dbReference type="Pfam" id="PF04738">
    <property type="entry name" value="Lant_dehydr_N"/>
    <property type="match status" value="1"/>
</dbReference>
<dbReference type="AlphaFoldDB" id="A0A4R4VQS0"/>
<name>A0A4R4VQS0_9ACTN</name>
<accession>A0A4R4VQS0</accession>
<dbReference type="EMBL" id="SMKP01000262">
    <property type="protein sequence ID" value="TDD07531.1"/>
    <property type="molecule type" value="Genomic_DNA"/>
</dbReference>
<reference evidence="4 5" key="1">
    <citation type="submission" date="2019-03" db="EMBL/GenBank/DDBJ databases">
        <title>Draft genome sequences of novel Actinobacteria.</title>
        <authorList>
            <person name="Sahin N."/>
            <person name="Ay H."/>
            <person name="Saygin H."/>
        </authorList>
    </citation>
    <scope>NUCLEOTIDE SEQUENCE [LARGE SCALE GENOMIC DNA]</scope>
    <source>
        <strain evidence="4 5">KC712</strain>
    </source>
</reference>
<evidence type="ECO:0000313" key="4">
    <source>
        <dbReference type="EMBL" id="TDD07531.1"/>
    </source>
</evidence>
<evidence type="ECO:0000259" key="2">
    <source>
        <dbReference type="Pfam" id="PF04738"/>
    </source>
</evidence>
<dbReference type="Proteomes" id="UP000294543">
    <property type="component" value="Unassembled WGS sequence"/>
</dbReference>
<feature type="compositionally biased region" description="Basic and acidic residues" evidence="1">
    <location>
        <begin position="80"/>
        <end position="91"/>
    </location>
</feature>
<protein>
    <submittedName>
        <fullName evidence="4">Lantibiotic dehydratase</fullName>
    </submittedName>
</protein>
<organism evidence="4 5">
    <name type="scientific">Nonomuraea diastatica</name>
    <dbReference type="NCBI Taxonomy" id="1848329"/>
    <lineage>
        <taxon>Bacteria</taxon>
        <taxon>Bacillati</taxon>
        <taxon>Actinomycetota</taxon>
        <taxon>Actinomycetes</taxon>
        <taxon>Streptosporangiales</taxon>
        <taxon>Streptosporangiaceae</taxon>
        <taxon>Nonomuraea</taxon>
    </lineage>
</organism>
<evidence type="ECO:0000313" key="5">
    <source>
        <dbReference type="Proteomes" id="UP000294543"/>
    </source>
</evidence>
<keyword evidence="5" id="KW-1185">Reference proteome</keyword>
<gene>
    <name evidence="4" type="ORF">E1294_48085</name>
</gene>
<dbReference type="InterPro" id="IPR006827">
    <property type="entry name" value="Lant_deHydtase_N"/>
</dbReference>
<feature type="domain" description="Thiopeptide-type bacteriocin biosynthesis" evidence="3">
    <location>
        <begin position="659"/>
        <end position="888"/>
    </location>
</feature>
<feature type="domain" description="Lantibiotic dehydratase N-terminal" evidence="2">
    <location>
        <begin position="6"/>
        <end position="587"/>
    </location>
</feature>
<sequence>MDVTRGYAIRSHARATPHGVFAGVAQASFAAQAADLRVGTGHRAVTTPSAAWLHALAEQLVDDPEVLARLTLTTSPTLARRGDRYESERRGQPGAGPRPVSVRATPAAELLAESCQGGAPARQAIEQVEQRWPGVAPNTVAGVVAGMIRAGVLLHDLLPEDVRDDPLGHLLSKLPADEPARPALLRLRALLADADRHPPGAPDRARLLRESRDMADELAWADRPLRADTVADAVVTLPQSLARAAADAAGLLWRIGRGTTSLSVYHQAFRERYGPRRLVPLREVTDPAIGLGLPPHALTATEPAPSAERTAVLSRLVADALTSGRSAVTLDRRTVEELCTGTGGTPPRTAEVCVRVLAATSPDAAAGRLFLAVCPYGGSQDAGATTGRFAALLPGTTVVPSGCDTVAVAEIVTLPRSHTAGSVAPETGFAAYRIPVGVPPRPGDIGLDDLLLGSNGQHLVLWSASCDRPIVPVLYSRISPDLLPPLAQFLRLLGHAGEQFWHPWSWGEAGHGPWQPAVWFGRTLLAPARWVLPPWLVNAAASRKTWHDALDTWRVTTVPAPPPTVVTEYLDRRLPLELTHHHDRELLRRHIGRGLRALTEPLGGCDAEQAVACGPAGRHVLEVVVSLRRRAEPAAPPARAATTAVRPPGAGLYLPGGPWLSLAVRAPAHCQDTVLASLGALTSRWAHCFDRWFWLRFHDQSHGSHLRVRFHGRPSELSGTLLSALRQWGQDLHRQRLSGGYTVEPYEQEIERYGGLGSIGAAEDVFCADSALVLATLEHLPPGEDDRLIAAAVSAAAIARHMADGAVAALAGGRLNRDGHRRADALRARVRAAAPPAFPTRCRAAWIDRTTALRAYRQTLPPHQRTGCASDLIHLHCNRMVPGLDDKAMVRFLATDLLRAAPPHPSTTDRRAS</sequence>